<evidence type="ECO:0000313" key="2">
    <source>
        <dbReference type="EMBL" id="GIY52511.1"/>
    </source>
</evidence>
<dbReference type="EMBL" id="BPLR01012249">
    <property type="protein sequence ID" value="GIY52511.1"/>
    <property type="molecule type" value="Genomic_DNA"/>
</dbReference>
<gene>
    <name evidence="2" type="ORF">CEXT_559981</name>
</gene>
<reference evidence="2 3" key="1">
    <citation type="submission" date="2021-06" db="EMBL/GenBank/DDBJ databases">
        <title>Caerostris extrusa draft genome.</title>
        <authorList>
            <person name="Kono N."/>
            <person name="Arakawa K."/>
        </authorList>
    </citation>
    <scope>NUCLEOTIDE SEQUENCE [LARGE SCALE GENOMIC DNA]</scope>
</reference>
<keyword evidence="3" id="KW-1185">Reference proteome</keyword>
<organism evidence="2 3">
    <name type="scientific">Caerostris extrusa</name>
    <name type="common">Bark spider</name>
    <name type="synonym">Caerostris bankana</name>
    <dbReference type="NCBI Taxonomy" id="172846"/>
    <lineage>
        <taxon>Eukaryota</taxon>
        <taxon>Metazoa</taxon>
        <taxon>Ecdysozoa</taxon>
        <taxon>Arthropoda</taxon>
        <taxon>Chelicerata</taxon>
        <taxon>Arachnida</taxon>
        <taxon>Araneae</taxon>
        <taxon>Araneomorphae</taxon>
        <taxon>Entelegynae</taxon>
        <taxon>Araneoidea</taxon>
        <taxon>Araneidae</taxon>
        <taxon>Caerostris</taxon>
    </lineage>
</organism>
<dbReference type="AlphaFoldDB" id="A0AAV4U428"/>
<comment type="caution">
    <text evidence="2">The sequence shown here is derived from an EMBL/GenBank/DDBJ whole genome shotgun (WGS) entry which is preliminary data.</text>
</comment>
<evidence type="ECO:0000256" key="1">
    <source>
        <dbReference type="SAM" id="MobiDB-lite"/>
    </source>
</evidence>
<feature type="region of interest" description="Disordered" evidence="1">
    <location>
        <begin position="1"/>
        <end position="21"/>
    </location>
</feature>
<accession>A0AAV4U428</accession>
<protein>
    <submittedName>
        <fullName evidence="2">Uncharacterized protein</fullName>
    </submittedName>
</protein>
<proteinExistence type="predicted"/>
<dbReference type="Proteomes" id="UP001054945">
    <property type="component" value="Unassembled WGS sequence"/>
</dbReference>
<name>A0AAV4U428_CAEEX</name>
<evidence type="ECO:0000313" key="3">
    <source>
        <dbReference type="Proteomes" id="UP001054945"/>
    </source>
</evidence>
<sequence length="93" mass="10344">METGNPQKWSARRFPSRAPLEKTRSVSIVPKIKGRNAAIYSRAIGAEKTYLPRKIAVDFPGVHRAKSRKTGQEPVAIHAVWGVICPSYPVMTE</sequence>